<evidence type="ECO:0000313" key="4">
    <source>
        <dbReference type="EMBL" id="NGO66837.1"/>
    </source>
</evidence>
<dbReference type="Gene3D" id="3.10.490.10">
    <property type="entry name" value="Gamma-glutamyl cyclotransferase-like"/>
    <property type="match status" value="1"/>
</dbReference>
<proteinExistence type="predicted"/>
<dbReference type="PANTHER" id="PTHR31544">
    <property type="entry name" value="AIG2-LIKE PROTEIN D"/>
    <property type="match status" value="1"/>
</dbReference>
<evidence type="ECO:0000259" key="3">
    <source>
        <dbReference type="Pfam" id="PF06094"/>
    </source>
</evidence>
<sequence>MRDAIPAQHSTGSHSALSNRLADGPTALFVYGTLQFEAVLTGLIGRVPERQPATASGWRAAALVGRVYPGLVSAPGSEAPGLLLTSMSEREWRVLDTFEDDRYELRRLDLHCGSAAWTYIWPGGEVQAENWDVKEFHDRHLQEYAARCARIAPELAARAGY</sequence>
<accession>A0A6G4WQD3</accession>
<dbReference type="InterPro" id="IPR045038">
    <property type="entry name" value="AIG2-like"/>
</dbReference>
<keyword evidence="1 4" id="KW-0808">Transferase</keyword>
<keyword evidence="5" id="KW-1185">Reference proteome</keyword>
<dbReference type="GO" id="GO:0016740">
    <property type="term" value="F:transferase activity"/>
    <property type="evidence" value="ECO:0007669"/>
    <property type="project" value="UniProtKB-KW"/>
</dbReference>
<dbReference type="Proteomes" id="UP000477722">
    <property type="component" value="Unassembled WGS sequence"/>
</dbReference>
<dbReference type="Pfam" id="PF06094">
    <property type="entry name" value="GGACT"/>
    <property type="match status" value="1"/>
</dbReference>
<dbReference type="CDD" id="cd06661">
    <property type="entry name" value="GGCT_like"/>
    <property type="match status" value="1"/>
</dbReference>
<evidence type="ECO:0000256" key="2">
    <source>
        <dbReference type="ARBA" id="ARBA00030602"/>
    </source>
</evidence>
<dbReference type="PANTHER" id="PTHR31544:SF2">
    <property type="entry name" value="AIG2-LIKE PROTEIN D"/>
    <property type="match status" value="1"/>
</dbReference>
<protein>
    <recommendedName>
        <fullName evidence="2">Putative gamma-glutamylcyclotransferase</fullName>
    </recommendedName>
</protein>
<evidence type="ECO:0000256" key="1">
    <source>
        <dbReference type="ARBA" id="ARBA00022679"/>
    </source>
</evidence>
<name>A0A6G4WQD3_9ACTN</name>
<reference evidence="4 5" key="1">
    <citation type="submission" date="2020-02" db="EMBL/GenBank/DDBJ databases">
        <title>Whole-genome analyses of novel actinobacteria.</title>
        <authorList>
            <person name="Sahin N."/>
            <person name="Tatar D."/>
        </authorList>
    </citation>
    <scope>NUCLEOTIDE SEQUENCE [LARGE SCALE GENOMIC DNA]</scope>
    <source>
        <strain evidence="4 5">SB3404</strain>
    </source>
</reference>
<feature type="domain" description="Gamma-glutamylcyclotransferase AIG2-like" evidence="3">
    <location>
        <begin position="28"/>
        <end position="130"/>
    </location>
</feature>
<dbReference type="SUPFAM" id="SSF110857">
    <property type="entry name" value="Gamma-glutamyl cyclotransferase-like"/>
    <property type="match status" value="1"/>
</dbReference>
<dbReference type="InterPro" id="IPR009288">
    <property type="entry name" value="AIG2-like_dom"/>
</dbReference>
<dbReference type="InterPro" id="IPR036568">
    <property type="entry name" value="GGCT-like_sf"/>
</dbReference>
<dbReference type="AlphaFoldDB" id="A0A6G4WQD3"/>
<organism evidence="4 5">
    <name type="scientific">Streptomyces boncukensis</name>
    <dbReference type="NCBI Taxonomy" id="2711219"/>
    <lineage>
        <taxon>Bacteria</taxon>
        <taxon>Bacillati</taxon>
        <taxon>Actinomycetota</taxon>
        <taxon>Actinomycetes</taxon>
        <taxon>Kitasatosporales</taxon>
        <taxon>Streptomycetaceae</taxon>
        <taxon>Streptomyces</taxon>
    </lineage>
</organism>
<gene>
    <name evidence="4" type="ORF">G5C65_00355</name>
</gene>
<dbReference type="InterPro" id="IPR013024">
    <property type="entry name" value="GGCT-like"/>
</dbReference>
<comment type="caution">
    <text evidence="4">The sequence shown here is derived from an EMBL/GenBank/DDBJ whole genome shotgun (WGS) entry which is preliminary data.</text>
</comment>
<evidence type="ECO:0000313" key="5">
    <source>
        <dbReference type="Proteomes" id="UP000477722"/>
    </source>
</evidence>
<dbReference type="EMBL" id="JAAKZZ010000001">
    <property type="protein sequence ID" value="NGO66837.1"/>
    <property type="molecule type" value="Genomic_DNA"/>
</dbReference>